<dbReference type="WBParaSite" id="L893_g29108.t1">
    <property type="protein sequence ID" value="L893_g29108.t1"/>
    <property type="gene ID" value="L893_g29108"/>
</dbReference>
<accession>A0A1I7ZSA1</accession>
<keyword evidence="1" id="KW-1133">Transmembrane helix</keyword>
<feature type="transmembrane region" description="Helical" evidence="1">
    <location>
        <begin position="6"/>
        <end position="33"/>
    </location>
</feature>
<keyword evidence="1" id="KW-0472">Membrane</keyword>
<evidence type="ECO:0000313" key="3">
    <source>
        <dbReference type="WBParaSite" id="L893_g29108.t1"/>
    </source>
</evidence>
<protein>
    <submittedName>
        <fullName evidence="3">G_PROTEIN_RECEP_F1_2 domain-containing protein</fullName>
    </submittedName>
</protein>
<feature type="transmembrane region" description="Helical" evidence="1">
    <location>
        <begin position="45"/>
        <end position="69"/>
    </location>
</feature>
<sequence>MSEEAINLSMTLCNLIVLPLFMPLNIAVIWILITKPEFKSRTAYTIIFAIAVLDCFHMITTFVAGIFNLAPEMLSELFGRYTSCMRNGYLFSIPILEFLLAVNRLLIILRVQGSIRGTKLLKLLRTSLYKIVTAPSEAMITENA</sequence>
<keyword evidence="2" id="KW-1185">Reference proteome</keyword>
<reference evidence="3" key="1">
    <citation type="submission" date="2016-11" db="UniProtKB">
        <authorList>
            <consortium name="WormBaseParasite"/>
        </authorList>
    </citation>
    <scope>IDENTIFICATION</scope>
</reference>
<name>A0A1I7ZSA1_9BILA</name>
<keyword evidence="1" id="KW-0812">Transmembrane</keyword>
<proteinExistence type="predicted"/>
<evidence type="ECO:0000256" key="1">
    <source>
        <dbReference type="SAM" id="Phobius"/>
    </source>
</evidence>
<feature type="transmembrane region" description="Helical" evidence="1">
    <location>
        <begin position="89"/>
        <end position="109"/>
    </location>
</feature>
<dbReference type="AlphaFoldDB" id="A0A1I7ZSA1"/>
<organism evidence="2 3">
    <name type="scientific">Steinernema glaseri</name>
    <dbReference type="NCBI Taxonomy" id="37863"/>
    <lineage>
        <taxon>Eukaryota</taxon>
        <taxon>Metazoa</taxon>
        <taxon>Ecdysozoa</taxon>
        <taxon>Nematoda</taxon>
        <taxon>Chromadorea</taxon>
        <taxon>Rhabditida</taxon>
        <taxon>Tylenchina</taxon>
        <taxon>Panagrolaimomorpha</taxon>
        <taxon>Strongyloidoidea</taxon>
        <taxon>Steinernematidae</taxon>
        <taxon>Steinernema</taxon>
    </lineage>
</organism>
<dbReference type="Proteomes" id="UP000095287">
    <property type="component" value="Unplaced"/>
</dbReference>
<evidence type="ECO:0000313" key="2">
    <source>
        <dbReference type="Proteomes" id="UP000095287"/>
    </source>
</evidence>